<reference evidence="2 3" key="1">
    <citation type="submission" date="2018-08" db="EMBL/GenBank/DDBJ databases">
        <title>A genome reference for cultivated species of the human gut microbiota.</title>
        <authorList>
            <person name="Zou Y."/>
            <person name="Xue W."/>
            <person name="Luo G."/>
        </authorList>
    </citation>
    <scope>NUCLEOTIDE SEQUENCE [LARGE SCALE GENOMIC DNA]</scope>
    <source>
        <strain evidence="2 3">AF28-26</strain>
    </source>
</reference>
<evidence type="ECO:0000259" key="1">
    <source>
        <dbReference type="Pfam" id="PF12773"/>
    </source>
</evidence>
<proteinExistence type="predicted"/>
<dbReference type="InterPro" id="IPR025874">
    <property type="entry name" value="DZR"/>
</dbReference>
<dbReference type="AlphaFoldDB" id="A0A412AWC7"/>
<comment type="caution">
    <text evidence="2">The sequence shown here is derived from an EMBL/GenBank/DDBJ whole genome shotgun (WGS) entry which is preliminary data.</text>
</comment>
<accession>A0A412AWC7</accession>
<protein>
    <recommendedName>
        <fullName evidence="1">DZANK-type domain-containing protein</fullName>
    </recommendedName>
</protein>
<dbReference type="Proteomes" id="UP000284751">
    <property type="component" value="Unassembled WGS sequence"/>
</dbReference>
<evidence type="ECO:0000313" key="3">
    <source>
        <dbReference type="Proteomes" id="UP000284751"/>
    </source>
</evidence>
<dbReference type="Pfam" id="PF12773">
    <property type="entry name" value="DZR"/>
    <property type="match status" value="1"/>
</dbReference>
<organism evidence="2 3">
    <name type="scientific">[Clostridium] leptum</name>
    <dbReference type="NCBI Taxonomy" id="1535"/>
    <lineage>
        <taxon>Bacteria</taxon>
        <taxon>Bacillati</taxon>
        <taxon>Bacillota</taxon>
        <taxon>Clostridia</taxon>
        <taxon>Eubacteriales</taxon>
        <taxon>Oscillospiraceae</taxon>
        <taxon>Oscillospiraceae incertae sedis</taxon>
    </lineage>
</organism>
<dbReference type="EMBL" id="QRTC01000033">
    <property type="protein sequence ID" value="RGQ39467.1"/>
    <property type="molecule type" value="Genomic_DNA"/>
</dbReference>
<feature type="domain" description="DZANK-type" evidence="1">
    <location>
        <begin position="26"/>
        <end position="81"/>
    </location>
</feature>
<sequence>MTEKANMSWLEECGFGPKVMKRMKVCPHCGTVMASEQSVCPNCGMRLLTKTLYDRYRERHLCCDKCGTILTADARYCPHCGKSLYLKAASG</sequence>
<gene>
    <name evidence="2" type="ORF">DWY99_08890</name>
</gene>
<name>A0A412AWC7_9FIRM</name>
<evidence type="ECO:0000313" key="2">
    <source>
        <dbReference type="EMBL" id="RGQ39467.1"/>
    </source>
</evidence>